<comment type="cofactor">
    <cofactor evidence="1">
        <name>Mo-bis(molybdopterin guanine dinucleotide)</name>
        <dbReference type="ChEBI" id="CHEBI:60539"/>
    </cofactor>
</comment>
<dbReference type="InterPro" id="IPR050612">
    <property type="entry name" value="Prok_Mopterin_Oxidored"/>
</dbReference>
<evidence type="ECO:0000256" key="1">
    <source>
        <dbReference type="ARBA" id="ARBA00001942"/>
    </source>
</evidence>
<keyword evidence="5" id="KW-0560">Oxidoreductase</keyword>
<evidence type="ECO:0000256" key="3">
    <source>
        <dbReference type="ARBA" id="ARBA00022505"/>
    </source>
</evidence>
<dbReference type="EMBL" id="FQXS01000017">
    <property type="protein sequence ID" value="SHH95224.1"/>
    <property type="molecule type" value="Genomic_DNA"/>
</dbReference>
<evidence type="ECO:0000256" key="4">
    <source>
        <dbReference type="ARBA" id="ARBA00022723"/>
    </source>
</evidence>
<name>A0A1M5X6V0_9BACT</name>
<dbReference type="Gene3D" id="2.40.40.20">
    <property type="match status" value="1"/>
</dbReference>
<dbReference type="Proteomes" id="UP000184139">
    <property type="component" value="Unassembled WGS sequence"/>
</dbReference>
<dbReference type="InterPro" id="IPR006656">
    <property type="entry name" value="Mopterin_OxRdtase"/>
</dbReference>
<dbReference type="PANTHER" id="PTHR43742:SF6">
    <property type="entry name" value="OXIDOREDUCTASE YYAE-RELATED"/>
    <property type="match status" value="1"/>
</dbReference>
<dbReference type="InterPro" id="IPR006963">
    <property type="entry name" value="Mopterin_OxRdtase_4Fe-4S_dom"/>
</dbReference>
<evidence type="ECO:0000256" key="2">
    <source>
        <dbReference type="ARBA" id="ARBA00010312"/>
    </source>
</evidence>
<dbReference type="Pfam" id="PF04879">
    <property type="entry name" value="Molybdop_Fe4S4"/>
    <property type="match status" value="1"/>
</dbReference>
<dbReference type="PROSITE" id="PS51669">
    <property type="entry name" value="4FE4S_MOW_BIS_MGD"/>
    <property type="match status" value="1"/>
</dbReference>
<reference evidence="9 10" key="1">
    <citation type="submission" date="2016-11" db="EMBL/GenBank/DDBJ databases">
        <authorList>
            <person name="Jaros S."/>
            <person name="Januszkiewicz K."/>
            <person name="Wedrychowicz H."/>
        </authorList>
    </citation>
    <scope>NUCLEOTIDE SEQUENCE [LARGE SCALE GENOMIC DNA]</scope>
    <source>
        <strain evidence="9 10">DSM 9705</strain>
    </source>
</reference>
<evidence type="ECO:0000313" key="9">
    <source>
        <dbReference type="EMBL" id="SHH95224.1"/>
    </source>
</evidence>
<evidence type="ECO:0000256" key="7">
    <source>
        <dbReference type="ARBA" id="ARBA00023014"/>
    </source>
</evidence>
<gene>
    <name evidence="9" type="ORF">SAMN02745124_02799</name>
</gene>
<dbReference type="GO" id="GO:0046872">
    <property type="term" value="F:metal ion binding"/>
    <property type="evidence" value="ECO:0007669"/>
    <property type="project" value="UniProtKB-KW"/>
</dbReference>
<dbReference type="PROSITE" id="PS00490">
    <property type="entry name" value="MOLYBDOPTERIN_PROK_2"/>
    <property type="match status" value="1"/>
</dbReference>
<accession>A0A1M5X6V0</accession>
<dbReference type="RefSeq" id="WP_073377054.1">
    <property type="nucleotide sequence ID" value="NZ_FQXS01000017.1"/>
</dbReference>
<proteinExistence type="inferred from homology"/>
<evidence type="ECO:0000259" key="8">
    <source>
        <dbReference type="PROSITE" id="PS51669"/>
    </source>
</evidence>
<dbReference type="Gene3D" id="3.40.228.10">
    <property type="entry name" value="Dimethylsulfoxide Reductase, domain 2"/>
    <property type="match status" value="1"/>
</dbReference>
<protein>
    <submittedName>
        <fullName evidence="9">Anaerobic selenocysteine-containing dehydrogenase</fullName>
    </submittedName>
</protein>
<dbReference type="SUPFAM" id="SSF53706">
    <property type="entry name" value="Formate dehydrogenase/DMSO reductase, domains 1-3"/>
    <property type="match status" value="1"/>
</dbReference>
<keyword evidence="10" id="KW-1185">Reference proteome</keyword>
<dbReference type="Pfam" id="PF00384">
    <property type="entry name" value="Molybdopterin"/>
    <property type="match status" value="1"/>
</dbReference>
<dbReference type="Pfam" id="PF01568">
    <property type="entry name" value="Molydop_binding"/>
    <property type="match status" value="1"/>
</dbReference>
<evidence type="ECO:0000256" key="5">
    <source>
        <dbReference type="ARBA" id="ARBA00023002"/>
    </source>
</evidence>
<keyword evidence="4" id="KW-0479">Metal-binding</keyword>
<dbReference type="STRING" id="1121409.SAMN02745124_02799"/>
<dbReference type="SMART" id="SM00926">
    <property type="entry name" value="Molybdop_Fe4S4"/>
    <property type="match status" value="1"/>
</dbReference>
<evidence type="ECO:0000256" key="6">
    <source>
        <dbReference type="ARBA" id="ARBA00023004"/>
    </source>
</evidence>
<dbReference type="PANTHER" id="PTHR43742">
    <property type="entry name" value="TRIMETHYLAMINE-N-OXIDE REDUCTASE"/>
    <property type="match status" value="1"/>
</dbReference>
<dbReference type="InterPro" id="IPR006655">
    <property type="entry name" value="Mopterin_OxRdtase_prok_CS"/>
</dbReference>
<dbReference type="GO" id="GO:0016491">
    <property type="term" value="F:oxidoreductase activity"/>
    <property type="evidence" value="ECO:0007669"/>
    <property type="project" value="UniProtKB-KW"/>
</dbReference>
<sequence length="670" mass="73595">MQTVKKTVCPLDCPDSCAMLATVKDNRVVSLAGDSDHPYTRGVICRKMRRFPERLSGQERLLYPQVRVGAKGEGRFARIGWDEAWQRLVEGLQHITANHGPEAIMPFCYAGNMGMVNRFAGFPFFHRLGCTRIRQTICSVAASGAWKLGCGSVGGSPPEIAAESSLIVAWGINIRVTNMHFWSYVSRARKAGAKLLVIDPYRTDTARHADEYLPVKPGGDSGLALGILRILIEQKRLDQQFIDEQTSGFRRLADYLQSVPLEYFEEQSGLGRRDMERLAGLLAEQPRTFFRIGVGLTRNSRGGMAVRAITALAAALGLYDGQPGRGVLLFSGAFGGDPAALQHPELLRGEPRTVNMIHLGRALTAAAPPIHGLIVYNANPASVAPDGTTVRRGLARDDLFTVVHEQVMTPTARYADLLLPATTFLENRDVYRSYGHFFLGIADQVVQPAGETISNFDLFQTLARKMGYDDPVFKQSVDERIRSFLETIDELEGGALPDDFRDGCTVESVRGRQRGSGFTRTGTSYRFVNDDDPALPPHACLLAGSEFDHPDLVSRFPLQLITPPIDRLLNSTFGERYRQESGTVLIHPLDAQQRGVVDGATVAVHNFRGRIERRAVVTEATQPGLVVAEGIYWQVTERAGAINDLVSQQCSDVGGGALFHEARVDVEAMS</sequence>
<keyword evidence="7" id="KW-0411">Iron-sulfur</keyword>
<organism evidence="9 10">
    <name type="scientific">Desulfofustis glycolicus DSM 9705</name>
    <dbReference type="NCBI Taxonomy" id="1121409"/>
    <lineage>
        <taxon>Bacteria</taxon>
        <taxon>Pseudomonadati</taxon>
        <taxon>Thermodesulfobacteriota</taxon>
        <taxon>Desulfobulbia</taxon>
        <taxon>Desulfobulbales</taxon>
        <taxon>Desulfocapsaceae</taxon>
        <taxon>Desulfofustis</taxon>
    </lineage>
</organism>
<keyword evidence="6" id="KW-0408">Iron</keyword>
<evidence type="ECO:0000313" key="10">
    <source>
        <dbReference type="Proteomes" id="UP000184139"/>
    </source>
</evidence>
<feature type="domain" description="4Fe-4S Mo/W bis-MGD-type" evidence="8">
    <location>
        <begin position="2"/>
        <end position="59"/>
    </location>
</feature>
<dbReference type="GO" id="GO:0043546">
    <property type="term" value="F:molybdopterin cofactor binding"/>
    <property type="evidence" value="ECO:0007669"/>
    <property type="project" value="InterPro"/>
</dbReference>
<keyword evidence="3" id="KW-0500">Molybdenum</keyword>
<comment type="similarity">
    <text evidence="2">Belongs to the prokaryotic molybdopterin-containing oxidoreductase family.</text>
</comment>
<dbReference type="Gene3D" id="3.30.2070.10">
    <property type="entry name" value="Formate dehydrogenase/DMSO reductase"/>
    <property type="match status" value="1"/>
</dbReference>
<dbReference type="GO" id="GO:0051536">
    <property type="term" value="F:iron-sulfur cluster binding"/>
    <property type="evidence" value="ECO:0007669"/>
    <property type="project" value="UniProtKB-KW"/>
</dbReference>
<dbReference type="Gene3D" id="2.20.25.90">
    <property type="entry name" value="ADC-like domains"/>
    <property type="match status" value="1"/>
</dbReference>
<dbReference type="Gene3D" id="3.40.50.740">
    <property type="match status" value="1"/>
</dbReference>
<dbReference type="InterPro" id="IPR009010">
    <property type="entry name" value="Asp_de-COase-like_dom_sf"/>
</dbReference>
<dbReference type="CDD" id="cd02766">
    <property type="entry name" value="MopB_3"/>
    <property type="match status" value="1"/>
</dbReference>
<dbReference type="OrthoDB" id="9810782at2"/>
<dbReference type="InterPro" id="IPR006657">
    <property type="entry name" value="MoPterin_dinucl-bd_dom"/>
</dbReference>
<dbReference type="SUPFAM" id="SSF50692">
    <property type="entry name" value="ADC-like"/>
    <property type="match status" value="1"/>
</dbReference>
<dbReference type="AlphaFoldDB" id="A0A1M5X6V0"/>